<evidence type="ECO:0000313" key="10">
    <source>
        <dbReference type="Proteomes" id="UP000295163"/>
    </source>
</evidence>
<dbReference type="PANTHER" id="PTHR32309">
    <property type="entry name" value="TYROSINE-PROTEIN KINASE"/>
    <property type="match status" value="1"/>
</dbReference>
<feature type="transmembrane region" description="Helical" evidence="7">
    <location>
        <begin position="51"/>
        <end position="72"/>
    </location>
</feature>
<reference evidence="9 10" key="1">
    <citation type="submission" date="2019-03" db="EMBL/GenBank/DDBJ databases">
        <title>Genome Sequencing and Assembly of Various Microbes Isolated from Partially Reclaimed Soil and Acid Mine Drainage (AMD) Site.</title>
        <authorList>
            <person name="Steinbock B."/>
            <person name="Bechtold R."/>
            <person name="Sevigny J.L."/>
            <person name="Thomas D."/>
            <person name="Cuthill L.R."/>
            <person name="Aveiro Johannsen E.J."/>
            <person name="Thomas K."/>
            <person name="Ghosh A."/>
        </authorList>
    </citation>
    <scope>NUCLEOTIDE SEQUENCE [LARGE SCALE GENOMIC DNA]</scope>
    <source>
        <strain evidence="9 10">S-A3</strain>
    </source>
</reference>
<accession>A0A4R5YBU1</accession>
<feature type="transmembrane region" description="Helical" evidence="7">
    <location>
        <begin position="209"/>
        <end position="231"/>
    </location>
</feature>
<comment type="subcellular location">
    <subcellularLocation>
        <location evidence="1">Cell membrane</location>
        <topology evidence="1">Multi-pass membrane protein</topology>
    </subcellularLocation>
</comment>
<evidence type="ECO:0000259" key="8">
    <source>
        <dbReference type="Pfam" id="PF02706"/>
    </source>
</evidence>
<organism evidence="9 10">
    <name type="scientific">Kocuria rosea</name>
    <name type="common">Deinococcus erythromyxa</name>
    <name type="synonym">Micrococcus rubens</name>
    <dbReference type="NCBI Taxonomy" id="1275"/>
    <lineage>
        <taxon>Bacteria</taxon>
        <taxon>Bacillati</taxon>
        <taxon>Actinomycetota</taxon>
        <taxon>Actinomycetes</taxon>
        <taxon>Micrococcales</taxon>
        <taxon>Micrococcaceae</taxon>
        <taxon>Kocuria</taxon>
    </lineage>
</organism>
<dbReference type="EMBL" id="SMZT01000004">
    <property type="protein sequence ID" value="TDL42440.1"/>
    <property type="molecule type" value="Genomic_DNA"/>
</dbReference>
<dbReference type="GO" id="GO:0004713">
    <property type="term" value="F:protein tyrosine kinase activity"/>
    <property type="evidence" value="ECO:0007669"/>
    <property type="project" value="TreeGrafter"/>
</dbReference>
<sequence length="249" mass="27198">MALRSRTGLKPTRRSARRRIQGRTAMVRLTPDQKERQMDVQDYATALRDKWWMVAALGLLGLVAGIVFAFMMTSQYRAVSSVYLQVPLNDNPSVLSQVSGYMEHQSNTYAELADKPLIQTQVVEQLGLDVDASEMIGVVSAAVPENTYSINIAAETEDERQSIDIVNATAAELVTYVNSSEPQMDGEAMVRMTVSAPATQATSELPASAAFPIGGLLLGLLGGAMLAVILWNRQSRIDVPTEREHGLTR</sequence>
<evidence type="ECO:0000313" key="9">
    <source>
        <dbReference type="EMBL" id="TDL42440.1"/>
    </source>
</evidence>
<keyword evidence="3" id="KW-1003">Cell membrane</keyword>
<evidence type="ECO:0000256" key="7">
    <source>
        <dbReference type="SAM" id="Phobius"/>
    </source>
</evidence>
<comment type="caution">
    <text evidence="9">The sequence shown here is derived from an EMBL/GenBank/DDBJ whole genome shotgun (WGS) entry which is preliminary data.</text>
</comment>
<comment type="similarity">
    <text evidence="2">Belongs to the CpsC/CapA family.</text>
</comment>
<dbReference type="GO" id="GO:0005886">
    <property type="term" value="C:plasma membrane"/>
    <property type="evidence" value="ECO:0007669"/>
    <property type="project" value="UniProtKB-SubCell"/>
</dbReference>
<evidence type="ECO:0000256" key="4">
    <source>
        <dbReference type="ARBA" id="ARBA00022692"/>
    </source>
</evidence>
<dbReference type="Pfam" id="PF02706">
    <property type="entry name" value="Wzz"/>
    <property type="match status" value="1"/>
</dbReference>
<evidence type="ECO:0000256" key="6">
    <source>
        <dbReference type="ARBA" id="ARBA00023136"/>
    </source>
</evidence>
<evidence type="ECO:0000256" key="2">
    <source>
        <dbReference type="ARBA" id="ARBA00006683"/>
    </source>
</evidence>
<keyword evidence="6 7" id="KW-0472">Membrane</keyword>
<dbReference type="PANTHER" id="PTHR32309:SF13">
    <property type="entry name" value="FERRIC ENTEROBACTIN TRANSPORT PROTEIN FEPE"/>
    <property type="match status" value="1"/>
</dbReference>
<evidence type="ECO:0000256" key="3">
    <source>
        <dbReference type="ARBA" id="ARBA00022475"/>
    </source>
</evidence>
<feature type="domain" description="Polysaccharide chain length determinant N-terminal" evidence="8">
    <location>
        <begin position="37"/>
        <end position="126"/>
    </location>
</feature>
<dbReference type="InterPro" id="IPR050445">
    <property type="entry name" value="Bact_polysacc_biosynth/exp"/>
</dbReference>
<dbReference type="AlphaFoldDB" id="A0A4R5YBU1"/>
<evidence type="ECO:0000256" key="1">
    <source>
        <dbReference type="ARBA" id="ARBA00004651"/>
    </source>
</evidence>
<keyword evidence="4 7" id="KW-0812">Transmembrane</keyword>
<gene>
    <name evidence="9" type="ORF">E2R59_10865</name>
</gene>
<proteinExistence type="inferred from homology"/>
<protein>
    <recommendedName>
        <fullName evidence="8">Polysaccharide chain length determinant N-terminal domain-containing protein</fullName>
    </recommendedName>
</protein>
<name>A0A4R5YBU1_KOCRO</name>
<evidence type="ECO:0000256" key="5">
    <source>
        <dbReference type="ARBA" id="ARBA00022989"/>
    </source>
</evidence>
<dbReference type="Proteomes" id="UP000295163">
    <property type="component" value="Unassembled WGS sequence"/>
</dbReference>
<keyword evidence="5 7" id="KW-1133">Transmembrane helix</keyword>
<dbReference type="InterPro" id="IPR003856">
    <property type="entry name" value="LPS_length_determ_N"/>
</dbReference>